<sequence>MASKIIKGVYSVVFALFCLQSVFVLGEGGVECEKLPVEMCAFAVSSTGSRCVLEKKYSFAAATHEASIQYQCQSSGIVAEKMMEWIESEECVQACGLQRMSVGMSTDDLSAYSHFTSKLCSDKCQNSCPNVVDLYLNLAAGEGMYLPQLCDAHKTRSRRMMYQTAPAPAAGGEGGVECEKLPVEMCAFAVSSTGSRCVLEKKYSFVAATHEASIQYQCQSSGIVAEKMMEWIESEECVQACGLQRMSVGMSTDDLSAYSHFTSKLCSDKCQNSCPNVVHLYLNLAAGEGMYLPQLCDAHKTRSRRMMYQTAPAPAAGGVKAFILASATAYAPTPY</sequence>
<reference evidence="2 3" key="1">
    <citation type="journal article" date="2021" name="Nat. Plants">
        <title>The Taxus genome provides insights into paclitaxel biosynthesis.</title>
        <authorList>
            <person name="Xiong X."/>
            <person name="Gou J."/>
            <person name="Liao Q."/>
            <person name="Li Y."/>
            <person name="Zhou Q."/>
            <person name="Bi G."/>
            <person name="Li C."/>
            <person name="Du R."/>
            <person name="Wang X."/>
            <person name="Sun T."/>
            <person name="Guo L."/>
            <person name="Liang H."/>
            <person name="Lu P."/>
            <person name="Wu Y."/>
            <person name="Zhang Z."/>
            <person name="Ro D.K."/>
            <person name="Shang Y."/>
            <person name="Huang S."/>
            <person name="Yan J."/>
        </authorList>
    </citation>
    <scope>NUCLEOTIDE SEQUENCE [LARGE SCALE GENOMIC DNA]</scope>
    <source>
        <strain evidence="2">Ta-2019</strain>
    </source>
</reference>
<dbReference type="OMA" id="GDECISW"/>
<dbReference type="InterPro" id="IPR009489">
    <property type="entry name" value="PAR1"/>
</dbReference>
<evidence type="ECO:0000256" key="1">
    <source>
        <dbReference type="SAM" id="SignalP"/>
    </source>
</evidence>
<dbReference type="Proteomes" id="UP000824469">
    <property type="component" value="Unassembled WGS sequence"/>
</dbReference>
<protein>
    <recommendedName>
        <fullName evidence="4">PAR1 protein</fullName>
    </recommendedName>
</protein>
<keyword evidence="3" id="KW-1185">Reference proteome</keyword>
<evidence type="ECO:0000313" key="2">
    <source>
        <dbReference type="EMBL" id="KAH9309677.1"/>
    </source>
</evidence>
<evidence type="ECO:0000313" key="3">
    <source>
        <dbReference type="Proteomes" id="UP000824469"/>
    </source>
</evidence>
<feature type="chain" id="PRO_5041230201" description="PAR1 protein" evidence="1">
    <location>
        <begin position="27"/>
        <end position="335"/>
    </location>
</feature>
<keyword evidence="1" id="KW-0732">Signal</keyword>
<comment type="caution">
    <text evidence="2">The sequence shown here is derived from an EMBL/GenBank/DDBJ whole genome shotgun (WGS) entry which is preliminary data.</text>
</comment>
<accession>A0AA38FS29</accession>
<dbReference type="EMBL" id="JAHRHJ020000007">
    <property type="protein sequence ID" value="KAH9309677.1"/>
    <property type="molecule type" value="Genomic_DNA"/>
</dbReference>
<proteinExistence type="predicted"/>
<evidence type="ECO:0008006" key="4">
    <source>
        <dbReference type="Google" id="ProtNLM"/>
    </source>
</evidence>
<dbReference type="PANTHER" id="PTHR33649">
    <property type="entry name" value="PAR1 PROTEIN"/>
    <property type="match status" value="1"/>
</dbReference>
<organism evidence="2 3">
    <name type="scientific">Taxus chinensis</name>
    <name type="common">Chinese yew</name>
    <name type="synonym">Taxus wallichiana var. chinensis</name>
    <dbReference type="NCBI Taxonomy" id="29808"/>
    <lineage>
        <taxon>Eukaryota</taxon>
        <taxon>Viridiplantae</taxon>
        <taxon>Streptophyta</taxon>
        <taxon>Embryophyta</taxon>
        <taxon>Tracheophyta</taxon>
        <taxon>Spermatophyta</taxon>
        <taxon>Pinopsida</taxon>
        <taxon>Pinidae</taxon>
        <taxon>Conifers II</taxon>
        <taxon>Cupressales</taxon>
        <taxon>Taxaceae</taxon>
        <taxon>Taxus</taxon>
    </lineage>
</organism>
<name>A0AA38FS29_TAXCH</name>
<feature type="signal peptide" evidence="1">
    <location>
        <begin position="1"/>
        <end position="26"/>
    </location>
</feature>
<dbReference type="AlphaFoldDB" id="A0AA38FS29"/>
<dbReference type="Pfam" id="PF06521">
    <property type="entry name" value="PAR1"/>
    <property type="match status" value="2"/>
</dbReference>
<gene>
    <name evidence="2" type="ORF">KI387_037588</name>
</gene>